<feature type="compositionally biased region" description="Basic and acidic residues" evidence="1">
    <location>
        <begin position="18"/>
        <end position="42"/>
    </location>
</feature>
<accession>A0A7U2ES95</accession>
<name>A0A7U2ES95_PHANO</name>
<protein>
    <submittedName>
        <fullName evidence="2">Uncharacterized protein</fullName>
    </submittedName>
</protein>
<feature type="region of interest" description="Disordered" evidence="1">
    <location>
        <begin position="83"/>
        <end position="139"/>
    </location>
</feature>
<evidence type="ECO:0000313" key="2">
    <source>
        <dbReference type="EMBL" id="QRC92093.1"/>
    </source>
</evidence>
<feature type="compositionally biased region" description="Basic and acidic residues" evidence="1">
    <location>
        <begin position="102"/>
        <end position="111"/>
    </location>
</feature>
<gene>
    <name evidence="2" type="ORF">JI435_022580</name>
</gene>
<sequence length="139" mass="15223">MANAPTNSQLRGHSTVGDGERLVLEHHVKQPARGEEAKRERECEQEEGGRQTGQKQQAGRAEWKERNLGLGRIRLACIGVRRGASSSCRPPSAMGQPQMCREAAEDCETRGSRPPHCLSKASAPRTRNPPGDEMSLTIL</sequence>
<reference evidence="3" key="1">
    <citation type="journal article" date="2021" name="BMC Genomics">
        <title>Chromosome-level genome assembly and manually-curated proteome of model necrotroph Parastagonospora nodorum Sn15 reveals a genome-wide trove of candidate effector homologs, and redundancy of virulence-related functions within an accessory chromosome.</title>
        <authorList>
            <person name="Bertazzoni S."/>
            <person name="Jones D.A.B."/>
            <person name="Phan H.T."/>
            <person name="Tan K.-C."/>
            <person name="Hane J.K."/>
        </authorList>
    </citation>
    <scope>NUCLEOTIDE SEQUENCE [LARGE SCALE GENOMIC DNA]</scope>
    <source>
        <strain evidence="3">SN15 / ATCC MYA-4574 / FGSC 10173)</strain>
    </source>
</reference>
<feature type="compositionally biased region" description="Polar residues" evidence="1">
    <location>
        <begin position="1"/>
        <end position="12"/>
    </location>
</feature>
<keyword evidence="3" id="KW-1185">Reference proteome</keyword>
<evidence type="ECO:0000313" key="3">
    <source>
        <dbReference type="Proteomes" id="UP000663193"/>
    </source>
</evidence>
<proteinExistence type="predicted"/>
<dbReference type="Proteomes" id="UP000663193">
    <property type="component" value="Chromosome 2"/>
</dbReference>
<feature type="region of interest" description="Disordered" evidence="1">
    <location>
        <begin position="1"/>
        <end position="65"/>
    </location>
</feature>
<evidence type="ECO:0000256" key="1">
    <source>
        <dbReference type="SAM" id="MobiDB-lite"/>
    </source>
</evidence>
<dbReference type="VEuPathDB" id="FungiDB:JI435_022580"/>
<dbReference type="AlphaFoldDB" id="A0A7U2ES95"/>
<dbReference type="EMBL" id="CP069024">
    <property type="protein sequence ID" value="QRC92093.1"/>
    <property type="molecule type" value="Genomic_DNA"/>
</dbReference>
<organism evidence="2 3">
    <name type="scientific">Phaeosphaeria nodorum (strain SN15 / ATCC MYA-4574 / FGSC 10173)</name>
    <name type="common">Glume blotch fungus</name>
    <name type="synonym">Parastagonospora nodorum</name>
    <dbReference type="NCBI Taxonomy" id="321614"/>
    <lineage>
        <taxon>Eukaryota</taxon>
        <taxon>Fungi</taxon>
        <taxon>Dikarya</taxon>
        <taxon>Ascomycota</taxon>
        <taxon>Pezizomycotina</taxon>
        <taxon>Dothideomycetes</taxon>
        <taxon>Pleosporomycetidae</taxon>
        <taxon>Pleosporales</taxon>
        <taxon>Pleosporineae</taxon>
        <taxon>Phaeosphaeriaceae</taxon>
        <taxon>Parastagonospora</taxon>
    </lineage>
</organism>